<feature type="domain" description="DDE Tnp4" evidence="8">
    <location>
        <begin position="181"/>
        <end position="347"/>
    </location>
</feature>
<evidence type="ECO:0000256" key="4">
    <source>
        <dbReference type="ARBA" id="ARBA00022722"/>
    </source>
</evidence>
<dbReference type="Pfam" id="PF13359">
    <property type="entry name" value="DDE_Tnp_4"/>
    <property type="match status" value="1"/>
</dbReference>
<comment type="similarity">
    <text evidence="3">Belongs to the HARBI1 family.</text>
</comment>
<dbReference type="AlphaFoldDB" id="A0A8R2B887"/>
<dbReference type="RefSeq" id="XP_008185929.1">
    <property type="nucleotide sequence ID" value="XM_008187707.3"/>
</dbReference>
<name>A0A8R2B887_ACYPI</name>
<organism evidence="9 10">
    <name type="scientific">Acyrthosiphon pisum</name>
    <name type="common">Pea aphid</name>
    <dbReference type="NCBI Taxonomy" id="7029"/>
    <lineage>
        <taxon>Eukaryota</taxon>
        <taxon>Metazoa</taxon>
        <taxon>Ecdysozoa</taxon>
        <taxon>Arthropoda</taxon>
        <taxon>Hexapoda</taxon>
        <taxon>Insecta</taxon>
        <taxon>Pterygota</taxon>
        <taxon>Neoptera</taxon>
        <taxon>Paraneoptera</taxon>
        <taxon>Hemiptera</taxon>
        <taxon>Sternorrhyncha</taxon>
        <taxon>Aphidomorpha</taxon>
        <taxon>Aphidoidea</taxon>
        <taxon>Aphididae</taxon>
        <taxon>Macrosiphini</taxon>
        <taxon>Acyrthosiphon</taxon>
    </lineage>
</organism>
<dbReference type="InterPro" id="IPR045249">
    <property type="entry name" value="HARBI1-like"/>
</dbReference>
<keyword evidence="7" id="KW-0539">Nucleus</keyword>
<evidence type="ECO:0000259" key="8">
    <source>
        <dbReference type="Pfam" id="PF13359"/>
    </source>
</evidence>
<dbReference type="InterPro" id="IPR027806">
    <property type="entry name" value="HARBI1_dom"/>
</dbReference>
<dbReference type="PANTHER" id="PTHR22930">
    <property type="match status" value="1"/>
</dbReference>
<comment type="cofactor">
    <cofactor evidence="1">
        <name>a divalent metal cation</name>
        <dbReference type="ChEBI" id="CHEBI:60240"/>
    </cofactor>
</comment>
<evidence type="ECO:0000256" key="2">
    <source>
        <dbReference type="ARBA" id="ARBA00004123"/>
    </source>
</evidence>
<reference evidence="9" key="2">
    <citation type="submission" date="2022-06" db="UniProtKB">
        <authorList>
            <consortium name="EnsemblMetazoa"/>
        </authorList>
    </citation>
    <scope>IDENTIFICATION</scope>
</reference>
<keyword evidence="6" id="KW-0378">Hydrolase</keyword>
<evidence type="ECO:0000313" key="9">
    <source>
        <dbReference type="EnsemblMetazoa" id="XP_008185929.1"/>
    </source>
</evidence>
<evidence type="ECO:0000256" key="7">
    <source>
        <dbReference type="ARBA" id="ARBA00023242"/>
    </source>
</evidence>
<evidence type="ECO:0000313" key="10">
    <source>
        <dbReference type="Proteomes" id="UP000007819"/>
    </source>
</evidence>
<evidence type="ECO:0000256" key="1">
    <source>
        <dbReference type="ARBA" id="ARBA00001968"/>
    </source>
</evidence>
<dbReference type="EnsemblMetazoa" id="XM_008187707.3">
    <property type="protein sequence ID" value="XP_008185929.1"/>
    <property type="gene ID" value="LOC103310210"/>
</dbReference>
<dbReference type="GO" id="GO:0004518">
    <property type="term" value="F:nuclease activity"/>
    <property type="evidence" value="ECO:0007669"/>
    <property type="project" value="UniProtKB-KW"/>
</dbReference>
<sequence length="407" mass="47277">MVLIAKMTSFNSNRVRKILLSESSASIEAKVEMFKERLWVHELNTNREKEGEYHTLFSKLKKHPDKFFEYCRMDEETFNIVLDAIKDTIQKSETNFRKPISSEERLLVTLRFLATGCSFRSLAFTFRMGKTTISKIVVETCSAIWDKLLPTYLPEPTVDMWKSNSKDFYKNWNFPNCLGSIDGKHIRINQPQNSGSMYYNYKHFFSIHLLAVSDANYKFVMVDIGAYGRESDGGVLKNSEFFKKLQNKELNIPNNAELPNTNIKVPYTFIGDEAFSLLVNILRPYPGKQLINNNKKKVFNYRLSRARRTVENTFGILSSKWRILNKAIETNIENAIIITRAVCILHNVVLTHNKQPIQNIIQSLSEEKIANISDGRRNNRFSTDAREIFADYFISEYGSVPWQMDYI</sequence>
<dbReference type="KEGG" id="api:103310210"/>
<accession>A0A8R2B887</accession>
<dbReference type="GO" id="GO:0005634">
    <property type="term" value="C:nucleus"/>
    <property type="evidence" value="ECO:0007669"/>
    <property type="project" value="UniProtKB-SubCell"/>
</dbReference>
<evidence type="ECO:0000256" key="5">
    <source>
        <dbReference type="ARBA" id="ARBA00022723"/>
    </source>
</evidence>
<dbReference type="Proteomes" id="UP000007819">
    <property type="component" value="Chromosome X"/>
</dbReference>
<keyword evidence="4" id="KW-0540">Nuclease</keyword>
<keyword evidence="10" id="KW-1185">Reference proteome</keyword>
<dbReference type="GeneID" id="103310210"/>
<dbReference type="OrthoDB" id="6595824at2759"/>
<dbReference type="GO" id="GO:0046872">
    <property type="term" value="F:metal ion binding"/>
    <property type="evidence" value="ECO:0007669"/>
    <property type="project" value="UniProtKB-KW"/>
</dbReference>
<evidence type="ECO:0000256" key="6">
    <source>
        <dbReference type="ARBA" id="ARBA00022801"/>
    </source>
</evidence>
<reference evidence="10" key="1">
    <citation type="submission" date="2010-06" db="EMBL/GenBank/DDBJ databases">
        <authorList>
            <person name="Jiang H."/>
            <person name="Abraham K."/>
            <person name="Ali S."/>
            <person name="Alsbrooks S.L."/>
            <person name="Anim B.N."/>
            <person name="Anosike U.S."/>
            <person name="Attaway T."/>
            <person name="Bandaranaike D.P."/>
            <person name="Battles P.K."/>
            <person name="Bell S.N."/>
            <person name="Bell A.V."/>
            <person name="Beltran B."/>
            <person name="Bickham C."/>
            <person name="Bustamante Y."/>
            <person name="Caleb T."/>
            <person name="Canada A."/>
            <person name="Cardenas V."/>
            <person name="Carter K."/>
            <person name="Chacko J."/>
            <person name="Chandrabose M.N."/>
            <person name="Chavez D."/>
            <person name="Chavez A."/>
            <person name="Chen L."/>
            <person name="Chu H.-S."/>
            <person name="Claassen K.J."/>
            <person name="Cockrell R."/>
            <person name="Collins M."/>
            <person name="Cooper J.A."/>
            <person name="Cree A."/>
            <person name="Curry S.M."/>
            <person name="Da Y."/>
            <person name="Dao M.D."/>
            <person name="Das B."/>
            <person name="Davila M.-L."/>
            <person name="Davy-Carroll L."/>
            <person name="Denson S."/>
            <person name="Dinh H."/>
            <person name="Ebong V.E."/>
            <person name="Edwards J.R."/>
            <person name="Egan A."/>
            <person name="El-Daye J."/>
            <person name="Escobedo L."/>
            <person name="Fernandez S."/>
            <person name="Fernando P.R."/>
            <person name="Flagg N."/>
            <person name="Forbes L.D."/>
            <person name="Fowler R.G."/>
            <person name="Fu Q."/>
            <person name="Gabisi R.A."/>
            <person name="Ganer J."/>
            <person name="Garbino Pronczuk A."/>
            <person name="Garcia R.M."/>
            <person name="Garner T."/>
            <person name="Garrett T.E."/>
            <person name="Gonzalez D.A."/>
            <person name="Hamid H."/>
            <person name="Hawkins E.S."/>
            <person name="Hirani K."/>
            <person name="Hogues M.E."/>
            <person name="Hollins B."/>
            <person name="Hsiao C.-H."/>
            <person name="Jabil R."/>
            <person name="James M.L."/>
            <person name="Jhangiani S.N."/>
            <person name="Johnson B."/>
            <person name="Johnson Q."/>
            <person name="Joshi V."/>
            <person name="Kalu J.B."/>
            <person name="Kam C."/>
            <person name="Kashfia A."/>
            <person name="Keebler J."/>
            <person name="Kisamo H."/>
            <person name="Kovar C.L."/>
            <person name="Lago L.A."/>
            <person name="Lai C.-Y."/>
            <person name="Laidlaw J."/>
            <person name="Lara F."/>
            <person name="Le T.-K."/>
            <person name="Lee S.L."/>
            <person name="Legall F.H."/>
            <person name="Lemon S.J."/>
            <person name="Lewis L.R."/>
            <person name="Li B."/>
            <person name="Liu Y."/>
            <person name="Liu Y.-S."/>
            <person name="Lopez J."/>
            <person name="Lozado R.J."/>
            <person name="Lu J."/>
            <person name="Madu R.C."/>
            <person name="Maheshwari M."/>
            <person name="Maheshwari R."/>
            <person name="Malloy K."/>
            <person name="Martinez E."/>
            <person name="Mathew T."/>
            <person name="Mercado I.C."/>
            <person name="Mercado C."/>
            <person name="Meyer B."/>
            <person name="Montgomery K."/>
            <person name="Morgan M.B."/>
            <person name="Munidasa M."/>
            <person name="Nazareth L.V."/>
            <person name="Nelson J."/>
            <person name="Ng B.M."/>
            <person name="Nguyen N.B."/>
            <person name="Nguyen P.Q."/>
            <person name="Nguyen T."/>
            <person name="Obregon M."/>
            <person name="Okwuonu G.O."/>
            <person name="Onwere C.G."/>
            <person name="Orozco G."/>
            <person name="Parra A."/>
            <person name="Patel S."/>
            <person name="Patil S."/>
            <person name="Perez A."/>
            <person name="Perez Y."/>
            <person name="Pham C."/>
            <person name="Primus E.L."/>
            <person name="Pu L.-L."/>
            <person name="Puazo M."/>
            <person name="Qin X."/>
            <person name="Quiroz J.B."/>
            <person name="Reese J."/>
            <person name="Richards S."/>
            <person name="Rives C.M."/>
            <person name="Robberts R."/>
            <person name="Ruiz S.J."/>
            <person name="Ruiz M.J."/>
            <person name="Santibanez J."/>
            <person name="Schneider B.W."/>
            <person name="Sisson I."/>
            <person name="Smith M."/>
            <person name="Sodergren E."/>
            <person name="Song X.-Z."/>
            <person name="Song B.B."/>
            <person name="Summersgill H."/>
            <person name="Thelus R."/>
            <person name="Thornton R.D."/>
            <person name="Trejos Z.Y."/>
            <person name="Usmani K."/>
            <person name="Vattathil S."/>
            <person name="Villasana D."/>
            <person name="Walker D.L."/>
            <person name="Wang S."/>
            <person name="Wang K."/>
            <person name="White C.S."/>
            <person name="Williams A.C."/>
            <person name="Williamson J."/>
            <person name="Wilson K."/>
            <person name="Woghiren I.O."/>
            <person name="Woodworth J.R."/>
            <person name="Worley K.C."/>
            <person name="Wright R.A."/>
            <person name="Wu W."/>
            <person name="Young L."/>
            <person name="Zhang L."/>
            <person name="Zhang J."/>
            <person name="Zhu Y."/>
            <person name="Muzny D.M."/>
            <person name="Weinstock G."/>
            <person name="Gibbs R.A."/>
        </authorList>
    </citation>
    <scope>NUCLEOTIDE SEQUENCE [LARGE SCALE GENOMIC DNA]</scope>
    <source>
        <strain evidence="10">LSR1</strain>
    </source>
</reference>
<dbReference type="PANTHER" id="PTHR22930:SF269">
    <property type="entry name" value="NUCLEASE HARBI1-LIKE PROTEIN"/>
    <property type="match status" value="1"/>
</dbReference>
<comment type="subcellular location">
    <subcellularLocation>
        <location evidence="2">Nucleus</location>
    </subcellularLocation>
</comment>
<keyword evidence="5" id="KW-0479">Metal-binding</keyword>
<dbReference type="GO" id="GO:0016787">
    <property type="term" value="F:hydrolase activity"/>
    <property type="evidence" value="ECO:0007669"/>
    <property type="project" value="UniProtKB-KW"/>
</dbReference>
<protein>
    <recommendedName>
        <fullName evidence="8">DDE Tnp4 domain-containing protein</fullName>
    </recommendedName>
</protein>
<proteinExistence type="inferred from homology"/>
<evidence type="ECO:0000256" key="3">
    <source>
        <dbReference type="ARBA" id="ARBA00006958"/>
    </source>
</evidence>